<sequence length="214" mass="24107">LIRYLLRELISRNNINAQRPCFADLTTSQVLVDKRVLHELAEALKRNRCTPSELFSTRPPIPCSLPRESPLPEPNRIAIENNWLYRLFTQCPPTQWELLFQMEALKNWSALIRKAQLDCTDRSSLGLPALSPPCCSISAGGRIRLASWNVNRFTLAKARHPGFRETLCLTVLRARISLLVLQEVASLDVVNVLPMSSGYGMNIIDLNSPSADDI</sequence>
<evidence type="ECO:0000313" key="1">
    <source>
        <dbReference type="WBParaSite" id="ECPE_0001827101-mRNA-1"/>
    </source>
</evidence>
<dbReference type="SUPFAM" id="SSF56219">
    <property type="entry name" value="DNase I-like"/>
    <property type="match status" value="1"/>
</dbReference>
<name>A0A183BG86_9TREM</name>
<accession>A0A183BG86</accession>
<dbReference type="WBParaSite" id="ECPE_0001827101-mRNA-1">
    <property type="protein sequence ID" value="ECPE_0001827101-mRNA-1"/>
    <property type="gene ID" value="ECPE_0001827101"/>
</dbReference>
<reference evidence="1" key="1">
    <citation type="submission" date="2016-06" db="UniProtKB">
        <authorList>
            <consortium name="WormBaseParasite"/>
        </authorList>
    </citation>
    <scope>IDENTIFICATION</scope>
</reference>
<dbReference type="AlphaFoldDB" id="A0A183BG86"/>
<proteinExistence type="predicted"/>
<protein>
    <submittedName>
        <fullName evidence="1">Endo/exonuclease/phosphatase domain-containing protein</fullName>
    </submittedName>
</protein>
<dbReference type="InterPro" id="IPR036691">
    <property type="entry name" value="Endo/exonu/phosph_ase_sf"/>
</dbReference>
<organism evidence="1">
    <name type="scientific">Echinostoma caproni</name>
    <dbReference type="NCBI Taxonomy" id="27848"/>
    <lineage>
        <taxon>Eukaryota</taxon>
        <taxon>Metazoa</taxon>
        <taxon>Spiralia</taxon>
        <taxon>Lophotrochozoa</taxon>
        <taxon>Platyhelminthes</taxon>
        <taxon>Trematoda</taxon>
        <taxon>Digenea</taxon>
        <taxon>Plagiorchiida</taxon>
        <taxon>Echinostomata</taxon>
        <taxon>Echinostomatoidea</taxon>
        <taxon>Echinostomatidae</taxon>
        <taxon>Echinostoma</taxon>
    </lineage>
</organism>